<feature type="region of interest" description="Disordered" evidence="1">
    <location>
        <begin position="35"/>
        <end position="58"/>
    </location>
</feature>
<evidence type="ECO:0000256" key="1">
    <source>
        <dbReference type="SAM" id="MobiDB-lite"/>
    </source>
</evidence>
<dbReference type="EMBL" id="FNVB01000003">
    <property type="protein sequence ID" value="SEG49158.1"/>
    <property type="molecule type" value="Genomic_DNA"/>
</dbReference>
<reference evidence="4 5" key="1">
    <citation type="submission" date="2016-10" db="EMBL/GenBank/DDBJ databases">
        <authorList>
            <person name="Varghese N."/>
            <person name="Submissions S."/>
        </authorList>
    </citation>
    <scope>NUCLEOTIDE SEQUENCE [LARGE SCALE GENOMIC DNA]</scope>
    <source>
        <strain evidence="5">ATCC 20501</strain>
        <strain evidence="3 4">CGMCC 4.3529</strain>
    </source>
</reference>
<proteinExistence type="predicted"/>
<dbReference type="EMBL" id="FOME01000012">
    <property type="protein sequence ID" value="SFE59048.1"/>
    <property type="molecule type" value="Genomic_DNA"/>
</dbReference>
<evidence type="ECO:0000313" key="2">
    <source>
        <dbReference type="EMBL" id="SEG49158.1"/>
    </source>
</evidence>
<dbReference type="Proteomes" id="UP000236729">
    <property type="component" value="Unassembled WGS sequence"/>
</dbReference>
<organism evidence="2 5">
    <name type="scientific">Saccharopolyspora kobensis</name>
    <dbReference type="NCBI Taxonomy" id="146035"/>
    <lineage>
        <taxon>Bacteria</taxon>
        <taxon>Bacillati</taxon>
        <taxon>Actinomycetota</taxon>
        <taxon>Actinomycetes</taxon>
        <taxon>Pseudonocardiales</taxon>
        <taxon>Pseudonocardiaceae</taxon>
        <taxon>Saccharopolyspora</taxon>
    </lineage>
</organism>
<dbReference type="AlphaFoldDB" id="A0A1H6AKD5"/>
<evidence type="ECO:0000313" key="3">
    <source>
        <dbReference type="EMBL" id="SFE59048.1"/>
    </source>
</evidence>
<evidence type="ECO:0000313" key="5">
    <source>
        <dbReference type="Proteomes" id="UP000236729"/>
    </source>
</evidence>
<protein>
    <submittedName>
        <fullName evidence="2">Uncharacterized protein</fullName>
    </submittedName>
</protein>
<reference evidence="2" key="2">
    <citation type="submission" date="2016-10" db="EMBL/GenBank/DDBJ databases">
        <authorList>
            <person name="de Groot N.N."/>
        </authorList>
    </citation>
    <scope>NUCLEOTIDE SEQUENCE [LARGE SCALE GENOMIC DNA]</scope>
    <source>
        <strain evidence="2">ATCC 20501</strain>
    </source>
</reference>
<name>A0A1H6AKD5_9PSEU</name>
<evidence type="ECO:0000313" key="4">
    <source>
        <dbReference type="Proteomes" id="UP000199690"/>
    </source>
</evidence>
<gene>
    <name evidence="2" type="ORF">SAMN02982929_02374</name>
    <name evidence="3" type="ORF">SAMN05216506_112208</name>
</gene>
<accession>A0A1I2BT15</accession>
<accession>A0A1H6AKD5</accession>
<sequence>MPMTSWDRSAVLLGAASVCVAAAAVVSIAARLPATEEPPPAREVQQHAPQAPDTEVTR</sequence>
<keyword evidence="4" id="KW-1185">Reference proteome</keyword>
<dbReference type="Proteomes" id="UP000199690">
    <property type="component" value="Unassembled WGS sequence"/>
</dbReference>